<evidence type="ECO:0000256" key="6">
    <source>
        <dbReference type="ARBA" id="ARBA00022777"/>
    </source>
</evidence>
<evidence type="ECO:0000313" key="10">
    <source>
        <dbReference type="Proteomes" id="UP000193411"/>
    </source>
</evidence>
<evidence type="ECO:0000259" key="8">
    <source>
        <dbReference type="Pfam" id="PF16575"/>
    </source>
</evidence>
<comment type="caution">
    <text evidence="9">The sequence shown here is derived from an EMBL/GenBank/DDBJ whole genome shotgun (WGS) entry which is preliminary data.</text>
</comment>
<keyword evidence="7" id="KW-0067">ATP-binding</keyword>
<feature type="non-terminal residue" evidence="9">
    <location>
        <position position="1"/>
    </location>
</feature>
<organism evidence="9 10">
    <name type="scientific">Catenaria anguillulae PL171</name>
    <dbReference type="NCBI Taxonomy" id="765915"/>
    <lineage>
        <taxon>Eukaryota</taxon>
        <taxon>Fungi</taxon>
        <taxon>Fungi incertae sedis</taxon>
        <taxon>Blastocladiomycota</taxon>
        <taxon>Blastocladiomycetes</taxon>
        <taxon>Blastocladiales</taxon>
        <taxon>Catenariaceae</taxon>
        <taxon>Catenaria</taxon>
    </lineage>
</organism>
<keyword evidence="5" id="KW-0547">Nucleotide-binding</keyword>
<evidence type="ECO:0000256" key="5">
    <source>
        <dbReference type="ARBA" id="ARBA00022741"/>
    </source>
</evidence>
<dbReference type="EMBL" id="MCFL01000202">
    <property type="protein sequence ID" value="ORZ29425.1"/>
    <property type="molecule type" value="Genomic_DNA"/>
</dbReference>
<gene>
    <name evidence="9" type="ORF">BCR44DRAFT_1371032</name>
</gene>
<dbReference type="GO" id="GO:0051731">
    <property type="term" value="F:polynucleotide 5'-hydroxyl-kinase activity"/>
    <property type="evidence" value="ECO:0007669"/>
    <property type="project" value="InterPro"/>
</dbReference>
<dbReference type="PANTHER" id="PTHR12755">
    <property type="entry name" value="CLEAVAGE/POLYADENYLATION FACTOR IA SUBUNIT CLP1P"/>
    <property type="match status" value="1"/>
</dbReference>
<evidence type="ECO:0000256" key="4">
    <source>
        <dbReference type="ARBA" id="ARBA00022679"/>
    </source>
</evidence>
<dbReference type="Gene3D" id="3.40.50.300">
    <property type="entry name" value="P-loop containing nucleotide triphosphate hydrolases"/>
    <property type="match status" value="1"/>
</dbReference>
<dbReference type="InterPro" id="IPR032319">
    <property type="entry name" value="CLP1_P"/>
</dbReference>
<protein>
    <recommendedName>
        <fullName evidence="3">Polynucleotide 5'-hydroxyl-kinase GRC3</fullName>
    </recommendedName>
    <alternativeName>
        <fullName evidence="2">Polynucleotide 5'-hydroxyl-kinase grc3</fullName>
    </alternativeName>
</protein>
<dbReference type="STRING" id="765915.A0A1Y2H4I0"/>
<keyword evidence="10" id="KW-1185">Reference proteome</keyword>
<proteinExistence type="inferred from homology"/>
<dbReference type="GO" id="GO:0005524">
    <property type="term" value="F:ATP binding"/>
    <property type="evidence" value="ECO:0007669"/>
    <property type="project" value="UniProtKB-KW"/>
</dbReference>
<evidence type="ECO:0000256" key="7">
    <source>
        <dbReference type="ARBA" id="ARBA00022840"/>
    </source>
</evidence>
<evidence type="ECO:0000256" key="2">
    <source>
        <dbReference type="ARBA" id="ARBA00018706"/>
    </source>
</evidence>
<sequence>GTKSHGKSTFNRLAVNTLLARFPKVAVLDVDPGQAEFTPPGVLGLTVVDFPLLGAPGYMFRPSTQQVVDARYLGSVSPSSDPDMYMALVHGLIDAYYALAHDAWTKSKQIVPLVVNAMGWVKSLGLQVLCETIQHVVPTWIVVMN</sequence>
<feature type="non-terminal residue" evidence="9">
    <location>
        <position position="145"/>
    </location>
</feature>
<evidence type="ECO:0000256" key="1">
    <source>
        <dbReference type="ARBA" id="ARBA00011003"/>
    </source>
</evidence>
<evidence type="ECO:0000256" key="3">
    <source>
        <dbReference type="ARBA" id="ARBA00019824"/>
    </source>
</evidence>
<accession>A0A1Y2H4I0</accession>
<dbReference type="InterPro" id="IPR045116">
    <property type="entry name" value="Clp1/Grc3"/>
</dbReference>
<dbReference type="InterPro" id="IPR027417">
    <property type="entry name" value="P-loop_NTPase"/>
</dbReference>
<feature type="domain" description="Clp1 P-loop" evidence="8">
    <location>
        <begin position="1"/>
        <end position="144"/>
    </location>
</feature>
<dbReference type="PANTHER" id="PTHR12755:SF3">
    <property type="entry name" value="POLYNUCLEOTIDE 5'-HYDROXYL-KINASE NOL9"/>
    <property type="match status" value="1"/>
</dbReference>
<dbReference type="GO" id="GO:0000448">
    <property type="term" value="P:cleavage in ITS2 between 5.8S rRNA and LSU-rRNA of tricistronic rRNA transcript (SSU-rRNA, 5.8S rRNA, LSU-rRNA)"/>
    <property type="evidence" value="ECO:0007669"/>
    <property type="project" value="TreeGrafter"/>
</dbReference>
<dbReference type="AlphaFoldDB" id="A0A1Y2H4I0"/>
<comment type="similarity">
    <text evidence="1">Belongs to the Clp1 family. NOL9/GRC3 subfamily.</text>
</comment>
<dbReference type="Proteomes" id="UP000193411">
    <property type="component" value="Unassembled WGS sequence"/>
</dbReference>
<dbReference type="Pfam" id="PF16575">
    <property type="entry name" value="CLP1_P"/>
    <property type="match status" value="1"/>
</dbReference>
<name>A0A1Y2H4I0_9FUNG</name>
<dbReference type="OrthoDB" id="2405412at2759"/>
<keyword evidence="4" id="KW-0808">Transferase</keyword>
<keyword evidence="6" id="KW-0418">Kinase</keyword>
<evidence type="ECO:0000313" key="9">
    <source>
        <dbReference type="EMBL" id="ORZ29425.1"/>
    </source>
</evidence>
<dbReference type="GO" id="GO:0005634">
    <property type="term" value="C:nucleus"/>
    <property type="evidence" value="ECO:0007669"/>
    <property type="project" value="TreeGrafter"/>
</dbReference>
<reference evidence="9 10" key="1">
    <citation type="submission" date="2016-07" db="EMBL/GenBank/DDBJ databases">
        <title>Pervasive Adenine N6-methylation of Active Genes in Fungi.</title>
        <authorList>
            <consortium name="DOE Joint Genome Institute"/>
            <person name="Mondo S.J."/>
            <person name="Dannebaum R.O."/>
            <person name="Kuo R.C."/>
            <person name="Labutti K."/>
            <person name="Haridas S."/>
            <person name="Kuo A."/>
            <person name="Salamov A."/>
            <person name="Ahrendt S.R."/>
            <person name="Lipzen A."/>
            <person name="Sullivan W."/>
            <person name="Andreopoulos W.B."/>
            <person name="Clum A."/>
            <person name="Lindquist E."/>
            <person name="Daum C."/>
            <person name="Ramamoorthy G.K."/>
            <person name="Gryganskyi A."/>
            <person name="Culley D."/>
            <person name="Magnuson J.K."/>
            <person name="James T.Y."/>
            <person name="O'Malley M.A."/>
            <person name="Stajich J.E."/>
            <person name="Spatafora J.W."/>
            <person name="Visel A."/>
            <person name="Grigoriev I.V."/>
        </authorList>
    </citation>
    <scope>NUCLEOTIDE SEQUENCE [LARGE SCALE GENOMIC DNA]</scope>
    <source>
        <strain evidence="9 10">PL171</strain>
    </source>
</reference>